<dbReference type="CDD" id="cd06127">
    <property type="entry name" value="DEDDh"/>
    <property type="match status" value="1"/>
</dbReference>
<dbReference type="GO" id="GO:0006260">
    <property type="term" value="P:DNA replication"/>
    <property type="evidence" value="ECO:0007669"/>
    <property type="project" value="InterPro"/>
</dbReference>
<dbReference type="Gene3D" id="3.30.420.10">
    <property type="entry name" value="Ribonuclease H-like superfamily/Ribonuclease H"/>
    <property type="match status" value="1"/>
</dbReference>
<dbReference type="InParanoid" id="A0A0F7IDC4"/>
<dbReference type="EMBL" id="CP011267">
    <property type="protein sequence ID" value="AKG91383.1"/>
    <property type="molecule type" value="Genomic_DNA"/>
</dbReference>
<evidence type="ECO:0000256" key="1">
    <source>
        <dbReference type="ARBA" id="ARBA00022722"/>
    </source>
</evidence>
<dbReference type="NCBIfam" id="TIGR00573">
    <property type="entry name" value="dnaq"/>
    <property type="match status" value="1"/>
</dbReference>
<evidence type="ECO:0000256" key="3">
    <source>
        <dbReference type="ARBA" id="ARBA00022839"/>
    </source>
</evidence>
<organism evidence="5 6">
    <name type="scientific">Geoglobus ahangari</name>
    <dbReference type="NCBI Taxonomy" id="113653"/>
    <lineage>
        <taxon>Archaea</taxon>
        <taxon>Methanobacteriati</taxon>
        <taxon>Methanobacteriota</taxon>
        <taxon>Archaeoglobi</taxon>
        <taxon>Archaeoglobales</taxon>
        <taxon>Archaeoglobaceae</taxon>
        <taxon>Geoglobus</taxon>
    </lineage>
</organism>
<dbReference type="InterPro" id="IPR006054">
    <property type="entry name" value="DnaQ"/>
</dbReference>
<dbReference type="KEGG" id="gah:GAH_01315"/>
<dbReference type="Proteomes" id="UP000034723">
    <property type="component" value="Chromosome"/>
</dbReference>
<dbReference type="STRING" id="113653.GAH_01315"/>
<reference evidence="5 6" key="1">
    <citation type="submission" date="2015-04" db="EMBL/GenBank/DDBJ databases">
        <title>The complete genome sequence of the hyperthermophilic, obligate iron-reducing archaeon Geoglobus ahangari strain 234T.</title>
        <authorList>
            <person name="Manzella M.P."/>
            <person name="Holmes D.E."/>
            <person name="Rocheleau J.M."/>
            <person name="Chung A."/>
            <person name="Reguera G."/>
            <person name="Kashefi K."/>
        </authorList>
    </citation>
    <scope>NUCLEOTIDE SEQUENCE [LARGE SCALE GENOMIC DNA]</scope>
    <source>
        <strain evidence="5 6">234</strain>
    </source>
</reference>
<dbReference type="GO" id="GO:0005829">
    <property type="term" value="C:cytosol"/>
    <property type="evidence" value="ECO:0007669"/>
    <property type="project" value="TreeGrafter"/>
</dbReference>
<dbReference type="GO" id="GO:0003887">
    <property type="term" value="F:DNA-directed DNA polymerase activity"/>
    <property type="evidence" value="ECO:0007669"/>
    <property type="project" value="UniProtKB-EC"/>
</dbReference>
<proteinExistence type="predicted"/>
<dbReference type="InterPro" id="IPR036397">
    <property type="entry name" value="RNaseH_sf"/>
</dbReference>
<dbReference type="SUPFAM" id="SSF53098">
    <property type="entry name" value="Ribonuclease H-like"/>
    <property type="match status" value="1"/>
</dbReference>
<evidence type="ECO:0000313" key="5">
    <source>
        <dbReference type="EMBL" id="AKG91383.1"/>
    </source>
</evidence>
<keyword evidence="6" id="KW-1185">Reference proteome</keyword>
<dbReference type="InterPro" id="IPR013520">
    <property type="entry name" value="Ribonucl_H"/>
</dbReference>
<name>A0A0F7IDC4_9EURY</name>
<sequence>MRDVRFAVVDVETTGLDLRKDEVISVAILPMDGLKILVGSAYHTFVRPKSFRVSSIKYHGITPEILENAPSFCEVSEEIMEKIDDRVLVGHGVSIDVEFLQKEFGKCGKKVRFEKSLDIALVERVIGEIFGERPSREELTLESLARKYNVPLVYRHSAMADAYIEAQIFQIQMMRLMKYGINSLSALESFISRLGISDSHFIF</sequence>
<gene>
    <name evidence="5" type="ORF">GAH_01315</name>
</gene>
<keyword evidence="5" id="KW-0548">Nucleotidyltransferase</keyword>
<evidence type="ECO:0000256" key="2">
    <source>
        <dbReference type="ARBA" id="ARBA00022801"/>
    </source>
</evidence>
<dbReference type="Pfam" id="PF00929">
    <property type="entry name" value="RNase_T"/>
    <property type="match status" value="1"/>
</dbReference>
<dbReference type="AlphaFoldDB" id="A0A0F7IDC4"/>
<dbReference type="PANTHER" id="PTHR30231">
    <property type="entry name" value="DNA POLYMERASE III SUBUNIT EPSILON"/>
    <property type="match status" value="1"/>
</dbReference>
<keyword evidence="1" id="KW-0540">Nuclease</keyword>
<accession>A0A0F7IDC4</accession>
<evidence type="ECO:0000313" key="6">
    <source>
        <dbReference type="Proteomes" id="UP000034723"/>
    </source>
</evidence>
<dbReference type="PANTHER" id="PTHR30231:SF4">
    <property type="entry name" value="PROTEIN NEN2"/>
    <property type="match status" value="1"/>
</dbReference>
<dbReference type="GO" id="GO:0003677">
    <property type="term" value="F:DNA binding"/>
    <property type="evidence" value="ECO:0007669"/>
    <property type="project" value="InterPro"/>
</dbReference>
<dbReference type="HOGENOM" id="CLU_047806_7_0_2"/>
<keyword evidence="2" id="KW-0378">Hydrolase</keyword>
<keyword evidence="3 5" id="KW-0269">Exonuclease</keyword>
<feature type="domain" description="Exonuclease" evidence="4">
    <location>
        <begin position="5"/>
        <end position="178"/>
    </location>
</feature>
<dbReference type="GO" id="GO:0008408">
    <property type="term" value="F:3'-5' exonuclease activity"/>
    <property type="evidence" value="ECO:0007669"/>
    <property type="project" value="TreeGrafter"/>
</dbReference>
<evidence type="ECO:0000259" key="4">
    <source>
        <dbReference type="SMART" id="SM00479"/>
    </source>
</evidence>
<dbReference type="OrthoDB" id="51548at2157"/>
<dbReference type="InterPro" id="IPR012337">
    <property type="entry name" value="RNaseH-like_sf"/>
</dbReference>
<dbReference type="EC" id="2.7.7.7" evidence="5"/>
<dbReference type="SMART" id="SM00479">
    <property type="entry name" value="EXOIII"/>
    <property type="match status" value="1"/>
</dbReference>
<protein>
    <submittedName>
        <fullName evidence="5">Exonuclease, DNA polymerase III, epsilon subunit family</fullName>
        <ecNumber evidence="5">2.7.7.7</ecNumber>
    </submittedName>
</protein>
<keyword evidence="5" id="KW-0808">Transferase</keyword>
<dbReference type="FunFam" id="3.30.420.10:FF:000045">
    <property type="entry name" value="3'-5' exonuclease DinG"/>
    <property type="match status" value="1"/>
</dbReference>